<evidence type="ECO:0000313" key="11">
    <source>
        <dbReference type="EMBL" id="TFE67450.1"/>
    </source>
</evidence>
<dbReference type="EMBL" id="LXQC01000154">
    <property type="protein sequence ID" value="TFE67450.1"/>
    <property type="molecule type" value="Genomic_DNA"/>
</dbReference>
<evidence type="ECO:0000256" key="4">
    <source>
        <dbReference type="ARBA" id="ARBA00022532"/>
    </source>
</evidence>
<dbReference type="InterPro" id="IPR011076">
    <property type="entry name" value="Malate_synth_sf"/>
</dbReference>
<dbReference type="AlphaFoldDB" id="A0A4Y8P9N8"/>
<feature type="active site" description="Proton acceptor" evidence="7">
    <location>
        <position position="158"/>
    </location>
</feature>
<dbReference type="GO" id="GO:0004474">
    <property type="term" value="F:malate synthase activity"/>
    <property type="evidence" value="ECO:0007669"/>
    <property type="project" value="UniProtKB-EC"/>
</dbReference>
<dbReference type="Pfam" id="PF01274">
    <property type="entry name" value="MS_TIM-barrel"/>
    <property type="match status" value="1"/>
</dbReference>
<comment type="caution">
    <text evidence="11">The sequence shown here is derived from an EMBL/GenBank/DDBJ whole genome shotgun (WGS) entry which is preliminary data.</text>
</comment>
<evidence type="ECO:0000256" key="5">
    <source>
        <dbReference type="ARBA" id="ARBA00022679"/>
    </source>
</evidence>
<keyword evidence="3" id="KW-0329">Glyoxylate bypass</keyword>
<dbReference type="InterPro" id="IPR048356">
    <property type="entry name" value="MS_N"/>
</dbReference>
<keyword evidence="4" id="KW-0816">Tricarboxylic acid cycle</keyword>
<comment type="catalytic activity">
    <reaction evidence="6">
        <text>glyoxylate + acetyl-CoA + H2O = (S)-malate + CoA + H(+)</text>
        <dbReference type="Rhea" id="RHEA:18181"/>
        <dbReference type="ChEBI" id="CHEBI:15377"/>
        <dbReference type="ChEBI" id="CHEBI:15378"/>
        <dbReference type="ChEBI" id="CHEBI:15589"/>
        <dbReference type="ChEBI" id="CHEBI:36655"/>
        <dbReference type="ChEBI" id="CHEBI:57287"/>
        <dbReference type="ChEBI" id="CHEBI:57288"/>
        <dbReference type="EC" id="2.3.3.9"/>
    </reaction>
</comment>
<dbReference type="OrthoDB" id="9768429at2"/>
<feature type="domain" description="Malate synthase C-terminal" evidence="10">
    <location>
        <begin position="404"/>
        <end position="516"/>
    </location>
</feature>
<proteinExistence type="inferred from homology"/>
<dbReference type="Pfam" id="PF20656">
    <property type="entry name" value="MS_N"/>
    <property type="match status" value="1"/>
</dbReference>
<dbReference type="InterPro" id="IPR006252">
    <property type="entry name" value="Malate_synthA"/>
</dbReference>
<dbReference type="InterPro" id="IPR048355">
    <property type="entry name" value="MS_C"/>
</dbReference>
<evidence type="ECO:0000256" key="1">
    <source>
        <dbReference type="ARBA" id="ARBA00006394"/>
    </source>
</evidence>
<feature type="active site" description="Proton donor" evidence="7">
    <location>
        <position position="439"/>
    </location>
</feature>
<dbReference type="PANTHER" id="PTHR42902">
    <property type="entry name" value="MALATE SYNTHASE"/>
    <property type="match status" value="1"/>
</dbReference>
<evidence type="ECO:0000256" key="3">
    <source>
        <dbReference type="ARBA" id="ARBA00022435"/>
    </source>
</evidence>
<accession>A0A4Y8P9N8</accession>
<dbReference type="PIRSF" id="PIRSF001363">
    <property type="entry name" value="Malate_synth"/>
    <property type="match status" value="1"/>
</dbReference>
<dbReference type="SUPFAM" id="SSF51645">
    <property type="entry name" value="Malate synthase G"/>
    <property type="match status" value="1"/>
</dbReference>
<evidence type="ECO:0000259" key="8">
    <source>
        <dbReference type="Pfam" id="PF01274"/>
    </source>
</evidence>
<dbReference type="Gene3D" id="3.20.20.360">
    <property type="entry name" value="Malate synthase, domain 3"/>
    <property type="match status" value="1"/>
</dbReference>
<dbReference type="FunFam" id="1.20.1220.12:FF:000001">
    <property type="entry name" value="Malate synthase"/>
    <property type="match status" value="1"/>
</dbReference>
<dbReference type="InterPro" id="IPR046363">
    <property type="entry name" value="MS_N_TIM-barrel_dom"/>
</dbReference>
<evidence type="ECO:0000256" key="2">
    <source>
        <dbReference type="ARBA" id="ARBA00012636"/>
    </source>
</evidence>
<dbReference type="InterPro" id="IPR001465">
    <property type="entry name" value="Malate_synthase_TIM"/>
</dbReference>
<dbReference type="GO" id="GO:0006099">
    <property type="term" value="P:tricarboxylic acid cycle"/>
    <property type="evidence" value="ECO:0007669"/>
    <property type="project" value="UniProtKB-KW"/>
</dbReference>
<evidence type="ECO:0000313" key="12">
    <source>
        <dbReference type="Proteomes" id="UP000297713"/>
    </source>
</evidence>
<comment type="similarity">
    <text evidence="1">Belongs to the malate synthase family.</text>
</comment>
<dbReference type="Gene3D" id="1.20.1220.12">
    <property type="entry name" value="Malate synthase, domain III"/>
    <property type="match status" value="1"/>
</dbReference>
<evidence type="ECO:0000259" key="9">
    <source>
        <dbReference type="Pfam" id="PF20656"/>
    </source>
</evidence>
<protein>
    <recommendedName>
        <fullName evidence="2">malate synthase</fullName>
        <ecNumber evidence="2">2.3.3.9</ecNumber>
    </recommendedName>
</protein>
<dbReference type="GO" id="GO:0006097">
    <property type="term" value="P:glyoxylate cycle"/>
    <property type="evidence" value="ECO:0007669"/>
    <property type="project" value="UniProtKB-KW"/>
</dbReference>
<feature type="domain" description="Malate synthase TIM barrel" evidence="8">
    <location>
        <begin position="155"/>
        <end position="385"/>
    </location>
</feature>
<keyword evidence="5" id="KW-0808">Transferase</keyword>
<gene>
    <name evidence="11" type="ORF">A7Q10_01360</name>
</gene>
<dbReference type="Proteomes" id="UP000297713">
    <property type="component" value="Unassembled WGS sequence"/>
</dbReference>
<evidence type="ECO:0000256" key="7">
    <source>
        <dbReference type="PIRSR" id="PIRSR001363-1"/>
    </source>
</evidence>
<feature type="domain" description="Malate synthase N-terminal" evidence="9">
    <location>
        <begin position="10"/>
        <end position="67"/>
    </location>
</feature>
<sequence length="518" mass="58986">MSIYATPSGITIIGSYNKDWEKILSYEALHFIGSLHRRFNGLLVDLLERRKKTQQSLDRGISLGFLQDSQSLREEKWEVLSPPQVLIDRKVEILTAADNQQLELCFCAGASGIVVDFEDTLSPTWRNVIEGQSSLYLALRQSAEKVGNLEKLPVLHVRPRGIHLLEKHVHVEGEPICASFFDFGLFCFHNARLLAERQGGVFFYVPKIENHYEAEFWSSLFAFTENALSLAPGTIRATILIETLTAAFEMEEILYSLKNHAVGLLMEPRDYIFSVIKKLRSWREAIFPDRSEITLEASFLKTCTELLARTCHKRETSALFALTPYVTSPEEDNAEIFSKLREEKEKMKALGIDAYVIAHPQLLPGVNHGFDEKTKSEALTIEERNAEIPRDNVGDLLNFKIGGEITESGIRNNINLVLRYLSSWFSAKGTIESFKIKEDISSAEIARSQLWQWIHLGALMDSEIPLDKEIFLAWKTEEKELLSHLPFLDKADKILEEVVLTKDFIDFLSLIAYEQLQG</sequence>
<dbReference type="PANTHER" id="PTHR42902:SF1">
    <property type="entry name" value="MALATE SYNTHASE 1-RELATED"/>
    <property type="match status" value="1"/>
</dbReference>
<name>A0A4Y8P9N8_9BACT</name>
<organism evidence="11 12">
    <name type="scientific">Methylacidiphilum caldifontis</name>
    <dbReference type="NCBI Taxonomy" id="2795386"/>
    <lineage>
        <taxon>Bacteria</taxon>
        <taxon>Pseudomonadati</taxon>
        <taxon>Verrucomicrobiota</taxon>
        <taxon>Methylacidiphilae</taxon>
        <taxon>Methylacidiphilales</taxon>
        <taxon>Methylacidiphilaceae</taxon>
        <taxon>Methylacidiphilum (ex Ratnadevi et al. 2023)</taxon>
    </lineage>
</organism>
<reference evidence="11 12" key="1">
    <citation type="submission" date="2016-05" db="EMBL/GenBank/DDBJ databases">
        <title>Diversity and Homogeneity among Thermoacidophilic Verrucomicrobia Methanotrophs Linked with Geographical Origin.</title>
        <authorList>
            <person name="Erikstad H.-A."/>
            <person name="Smestad N.B."/>
            <person name="Ceballos R.M."/>
            <person name="Birkeland N.-K."/>
        </authorList>
    </citation>
    <scope>NUCLEOTIDE SEQUENCE [LARGE SCALE GENOMIC DNA]</scope>
    <source>
        <strain evidence="11 12">Phi</strain>
    </source>
</reference>
<keyword evidence="12" id="KW-1185">Reference proteome</keyword>
<evidence type="ECO:0000259" key="10">
    <source>
        <dbReference type="Pfam" id="PF20659"/>
    </source>
</evidence>
<evidence type="ECO:0000256" key="6">
    <source>
        <dbReference type="ARBA" id="ARBA00047918"/>
    </source>
</evidence>
<dbReference type="InterPro" id="IPR044856">
    <property type="entry name" value="Malate_synth_C_sf"/>
</dbReference>
<dbReference type="RefSeq" id="WP_134440536.1">
    <property type="nucleotide sequence ID" value="NZ_LXQC01000154.1"/>
</dbReference>
<dbReference type="Pfam" id="PF20659">
    <property type="entry name" value="MS_C"/>
    <property type="match status" value="1"/>
</dbReference>
<dbReference type="EC" id="2.3.3.9" evidence="2"/>
<dbReference type="GO" id="GO:0005737">
    <property type="term" value="C:cytoplasm"/>
    <property type="evidence" value="ECO:0007669"/>
    <property type="project" value="TreeGrafter"/>
</dbReference>